<evidence type="ECO:0000313" key="2">
    <source>
        <dbReference type="EMBL" id="QJA93342.1"/>
    </source>
</evidence>
<name>A0A6M3JJE3_9ZZZZ</name>
<organism evidence="1">
    <name type="scientific">viral metagenome</name>
    <dbReference type="NCBI Taxonomy" id="1070528"/>
    <lineage>
        <taxon>unclassified sequences</taxon>
        <taxon>metagenomes</taxon>
        <taxon>organismal metagenomes</taxon>
    </lineage>
</organism>
<sequence>MMNDFQKRHLENWLESTIIWDEIDMVRQDILGVVNEHPELLGNRSWPEIRAMAEYIK</sequence>
<accession>A0A6M3JJE3</accession>
<dbReference type="EMBL" id="MT143141">
    <property type="protein sequence ID" value="QJA93342.1"/>
    <property type="molecule type" value="Genomic_DNA"/>
</dbReference>
<gene>
    <name evidence="1" type="ORF">MM415A04115_0006</name>
    <name evidence="2" type="ORF">MM415B04260_0014</name>
</gene>
<evidence type="ECO:0000313" key="1">
    <source>
        <dbReference type="EMBL" id="QJA69956.1"/>
    </source>
</evidence>
<protein>
    <submittedName>
        <fullName evidence="1">Uncharacterized protein</fullName>
    </submittedName>
</protein>
<dbReference type="EMBL" id="MT141751">
    <property type="protein sequence ID" value="QJA69956.1"/>
    <property type="molecule type" value="Genomic_DNA"/>
</dbReference>
<dbReference type="AlphaFoldDB" id="A0A6M3JJE3"/>
<reference evidence="1" key="1">
    <citation type="submission" date="2020-03" db="EMBL/GenBank/DDBJ databases">
        <title>The deep terrestrial virosphere.</title>
        <authorList>
            <person name="Holmfeldt K."/>
            <person name="Nilsson E."/>
            <person name="Simone D."/>
            <person name="Lopez-Fernandez M."/>
            <person name="Wu X."/>
            <person name="de Brujin I."/>
            <person name="Lundin D."/>
            <person name="Andersson A."/>
            <person name="Bertilsson S."/>
            <person name="Dopson M."/>
        </authorList>
    </citation>
    <scope>NUCLEOTIDE SEQUENCE</scope>
    <source>
        <strain evidence="1">MM415A04115</strain>
        <strain evidence="2">MM415B04260</strain>
    </source>
</reference>
<proteinExistence type="predicted"/>